<dbReference type="EMBL" id="UINC01051116">
    <property type="protein sequence ID" value="SVB64880.1"/>
    <property type="molecule type" value="Genomic_DNA"/>
</dbReference>
<sequence length="360" mass="41599">MSRVIILFFLMVAMTTSALSEEISTNELLKRIEELEKKQSTFIGPDIPTGFFVNGNVEAYYDEKTYDDSWDSRTVIVVGVEQDIDNDYINWVGGSSKWDSHYSFNTALNNTLVEKQIGFGNDTCRLYLGETDVQRLGYAKTPKISVPLIYTQNNYRIDHNEKSVLACGGYQWDNQFDFDSHRLKRERPFGLNIGYDRKQDTWYYTGTTSVFGLAEISYMRIDSPSRAPGYTEDKTQEGYAIGGTLHRFNVPLIWGVELWDDKDTGLAKNDRLDFGGLYTINNNLYTTFHRTVNDDLGYTGNYYGLVYNIYTDTNVHKRADKRDGLEFGIYYLHDKEQTNVYTASHTDYDDQIIASIRWKF</sequence>
<protein>
    <recommendedName>
        <fullName evidence="2">Porin domain-containing protein</fullName>
    </recommendedName>
</protein>
<dbReference type="AlphaFoldDB" id="A0A382FPC5"/>
<reference evidence="1" key="1">
    <citation type="submission" date="2018-05" db="EMBL/GenBank/DDBJ databases">
        <authorList>
            <person name="Lanie J.A."/>
            <person name="Ng W.-L."/>
            <person name="Kazmierczak K.M."/>
            <person name="Andrzejewski T.M."/>
            <person name="Davidsen T.M."/>
            <person name="Wayne K.J."/>
            <person name="Tettelin H."/>
            <person name="Glass J.I."/>
            <person name="Rusch D."/>
            <person name="Podicherti R."/>
            <person name="Tsui H.-C.T."/>
            <person name="Winkler M.E."/>
        </authorList>
    </citation>
    <scope>NUCLEOTIDE SEQUENCE</scope>
</reference>
<proteinExistence type="predicted"/>
<accession>A0A382FPC5</accession>
<name>A0A382FPC5_9ZZZZ</name>
<gene>
    <name evidence="1" type="ORF">METZ01_LOCUS217734</name>
</gene>
<evidence type="ECO:0008006" key="2">
    <source>
        <dbReference type="Google" id="ProtNLM"/>
    </source>
</evidence>
<evidence type="ECO:0000313" key="1">
    <source>
        <dbReference type="EMBL" id="SVB64880.1"/>
    </source>
</evidence>
<organism evidence="1">
    <name type="scientific">marine metagenome</name>
    <dbReference type="NCBI Taxonomy" id="408172"/>
    <lineage>
        <taxon>unclassified sequences</taxon>
        <taxon>metagenomes</taxon>
        <taxon>ecological metagenomes</taxon>
    </lineage>
</organism>